<dbReference type="KEGG" id="hhg:XM38_007640"/>
<dbReference type="STRING" id="1641165.XM38_10790"/>
<feature type="coiled-coil region" evidence="1">
    <location>
        <begin position="5"/>
        <end position="113"/>
    </location>
</feature>
<name>A0A1Z3HHR4_9CYAN</name>
<reference evidence="2 3" key="1">
    <citation type="journal article" date="2016" name="Biochim. Biophys. Acta">
        <title>Characterization of red-shifted phycobilisomes isolated from the chlorophyll f-containing cyanobacterium Halomicronema hongdechloris.</title>
        <authorList>
            <person name="Li Y."/>
            <person name="Lin Y."/>
            <person name="Garvey C.J."/>
            <person name="Birch D."/>
            <person name="Corkery R.W."/>
            <person name="Loughlin P.C."/>
            <person name="Scheer H."/>
            <person name="Willows R.D."/>
            <person name="Chen M."/>
        </authorList>
    </citation>
    <scope>NUCLEOTIDE SEQUENCE [LARGE SCALE GENOMIC DNA]</scope>
    <source>
        <strain evidence="2 3">C2206</strain>
    </source>
</reference>
<dbReference type="RefSeq" id="WP_080808842.1">
    <property type="nucleotide sequence ID" value="NZ_CP021983.2"/>
</dbReference>
<dbReference type="Proteomes" id="UP000191901">
    <property type="component" value="Chromosome"/>
</dbReference>
<keyword evidence="3" id="KW-1185">Reference proteome</keyword>
<sequence>MAHDVTQWLAEIRTLQQQLAQVRQERDDAYASAATWRRLYETEARQRRQDTQALRSQLQSLQETLTQLNGQGTDFLEHAVDLSQQQISDINTIDELRSHLTAVLQRCQQLRQALECERHQHGQTRQALTTALGDTFDRVKGWSSS</sequence>
<evidence type="ECO:0000313" key="3">
    <source>
        <dbReference type="Proteomes" id="UP000191901"/>
    </source>
</evidence>
<keyword evidence="1" id="KW-0175">Coiled coil</keyword>
<evidence type="ECO:0000256" key="1">
    <source>
        <dbReference type="SAM" id="Coils"/>
    </source>
</evidence>
<protein>
    <submittedName>
        <fullName evidence="2">Uncharacterized protein</fullName>
    </submittedName>
</protein>
<organism evidence="2 3">
    <name type="scientific">Halomicronema hongdechloris C2206</name>
    <dbReference type="NCBI Taxonomy" id="1641165"/>
    <lineage>
        <taxon>Bacteria</taxon>
        <taxon>Bacillati</taxon>
        <taxon>Cyanobacteriota</taxon>
        <taxon>Cyanophyceae</taxon>
        <taxon>Nodosilineales</taxon>
        <taxon>Nodosilineaceae</taxon>
        <taxon>Halomicronema</taxon>
    </lineage>
</organism>
<dbReference type="AlphaFoldDB" id="A0A1Z3HHR4"/>
<accession>A0A1Z3HHR4</accession>
<evidence type="ECO:0000313" key="2">
    <source>
        <dbReference type="EMBL" id="ASC69834.1"/>
    </source>
</evidence>
<dbReference type="OrthoDB" id="467224at2"/>
<gene>
    <name evidence="2" type="ORF">XM38_007640</name>
</gene>
<dbReference type="EMBL" id="CP021983">
    <property type="protein sequence ID" value="ASC69834.1"/>
    <property type="molecule type" value="Genomic_DNA"/>
</dbReference>
<proteinExistence type="predicted"/>